<evidence type="ECO:0000313" key="15">
    <source>
        <dbReference type="Proteomes" id="UP000008370"/>
    </source>
</evidence>
<dbReference type="KEGG" id="pco:PHACADRAFT_214615"/>
<dbReference type="Proteomes" id="UP000008370">
    <property type="component" value="Unassembled WGS sequence"/>
</dbReference>
<evidence type="ECO:0000256" key="10">
    <source>
        <dbReference type="ARBA" id="ARBA00044721"/>
    </source>
</evidence>
<feature type="signal peptide" evidence="13">
    <location>
        <begin position="1"/>
        <end position="19"/>
    </location>
</feature>
<dbReference type="GeneID" id="18913550"/>
<reference evidence="14 15" key="1">
    <citation type="journal article" date="2012" name="BMC Genomics">
        <title>Comparative genomics of the white-rot fungi, Phanerochaete carnosa and P. chrysosporium, to elucidate the genetic basis of the distinct wood types they colonize.</title>
        <authorList>
            <person name="Suzuki H."/>
            <person name="MacDonald J."/>
            <person name="Syed K."/>
            <person name="Salamov A."/>
            <person name="Hori C."/>
            <person name="Aerts A."/>
            <person name="Henrissat B."/>
            <person name="Wiebenga A."/>
            <person name="vanKuyk P.A."/>
            <person name="Barry K."/>
            <person name="Lindquist E."/>
            <person name="LaButti K."/>
            <person name="Lapidus A."/>
            <person name="Lucas S."/>
            <person name="Coutinho P."/>
            <person name="Gong Y."/>
            <person name="Samejima M."/>
            <person name="Mahadevan R."/>
            <person name="Abou-Zaid M."/>
            <person name="de Vries R.P."/>
            <person name="Igarashi K."/>
            <person name="Yadav J.S."/>
            <person name="Grigoriev I.V."/>
            <person name="Master E.R."/>
        </authorList>
    </citation>
    <scope>NUCLEOTIDE SEQUENCE [LARGE SCALE GENOMIC DNA]</scope>
    <source>
        <strain evidence="14 15">HHB-10118-sp</strain>
    </source>
</reference>
<evidence type="ECO:0000256" key="2">
    <source>
        <dbReference type="ARBA" id="ARBA00004922"/>
    </source>
</evidence>
<feature type="transmembrane region" description="Helical" evidence="12">
    <location>
        <begin position="219"/>
        <end position="239"/>
    </location>
</feature>
<comment type="catalytic activity">
    <reaction evidence="11">
        <text>an alpha-D-Man-(1-&gt;2)-alpha-D-Man-(1-&gt;2)-alpha-D-Man-(1-&gt;3)-[alpha-D-Man-(1-&gt;2)-alpha-D-Man-(1-&gt;3)-alpha-D-Man-(1-&gt;6)]-beta-D-Man-(1-&gt;4)-beta-D-GlcNAc-(1-&gt;4)-alpha-D-GlcNAc-diphospho-di-trans,poly-cis-dolichol + a di-trans,poly-cis-dolichyl beta-D-mannosyl phosphate = an alpha-D-Man-(1-&gt;2)-alpha-D-Man-(1-&gt;2)-alpha-D-Man-(1-&gt;3)-[alpha-D-Man-(1-&gt;2)-alpha-D-Man-(1-&gt;3)-[alpha-D-Man-(1-&gt;6)]-alpha-D-Man-(1-&gt;6)]-beta-D-Man-(1-&gt;4)-beta-D-GlcNAc-(1-&gt;4)-alpha-D-GlcNAc-diphospho-di-trans,poly-cis-dolichol + a di-trans,poly-cis-dolichyl phosphate + H(+)</text>
        <dbReference type="Rhea" id="RHEA:29535"/>
        <dbReference type="Rhea" id="RHEA-COMP:19498"/>
        <dbReference type="Rhea" id="RHEA-COMP:19501"/>
        <dbReference type="Rhea" id="RHEA-COMP:19518"/>
        <dbReference type="Rhea" id="RHEA-COMP:19519"/>
        <dbReference type="ChEBI" id="CHEBI:15378"/>
        <dbReference type="ChEBI" id="CHEBI:57683"/>
        <dbReference type="ChEBI" id="CHEBI:58211"/>
        <dbReference type="ChEBI" id="CHEBI:132517"/>
        <dbReference type="ChEBI" id="CHEBI:132519"/>
        <dbReference type="EC" id="2.4.1.260"/>
    </reaction>
    <physiologicalReaction direction="left-to-right" evidence="11">
        <dbReference type="Rhea" id="RHEA:29536"/>
    </physiologicalReaction>
</comment>
<sequence length="526" mass="58419">MSAALDLILLGASWLHVLLAPYTKVEESFNLHATHDVLFYGVSPAALSKYDHFIFPGAVPRTFIGSVLLAWISAPAIHLAHWFGLLSSKADIQVVVRLVLATCNTFGFSYLRRSVSHRYGGIAGVMFVLLTITQFHIPFWMGRTLPNMFALLPVNIALCKLWDRAPNATRPTARGIDISIVLLVFASVIFRAEVAVLLAAVVLQALWSRRTSLLRVIKVGLISSFVSIGLTVVIDTYFWRQRPIWPELYGVYFNVVQGKSAEWGVSPFHTYFAIHLPKLLLTSILLAAFGALIDGRVRTLLFPSVMFVFILSFLGHKEWRFLVYVVPIFNVAAARGATYLATRKKSSLIGRLAFLVVVGCLSANLLATVIFSRSSMDNYPGGEALARFNEIYAGQPNLHVHISNLAAQTGASLFQQVNSPPYMTVLGIDSRDPATPWVYNKTEDVTPEQLTADRKITHAIAEVEPMDVVSSLEAAGFLKGSWKPTDVVTSFDRLAFDVQAFKADYTKPWRVLNFVESEKLAILERR</sequence>
<keyword evidence="8 12" id="KW-1133">Transmembrane helix</keyword>
<feature type="chain" id="PRO_5003883867" description="Mannosyltransferase" evidence="13">
    <location>
        <begin position="20"/>
        <end position="526"/>
    </location>
</feature>
<evidence type="ECO:0000256" key="1">
    <source>
        <dbReference type="ARBA" id="ARBA00004477"/>
    </source>
</evidence>
<dbReference type="InParanoid" id="K5UHC8"/>
<evidence type="ECO:0000256" key="8">
    <source>
        <dbReference type="ARBA" id="ARBA00022989"/>
    </source>
</evidence>
<feature type="transmembrane region" description="Helical" evidence="12">
    <location>
        <begin position="352"/>
        <end position="371"/>
    </location>
</feature>
<feature type="transmembrane region" description="Helical" evidence="12">
    <location>
        <begin position="123"/>
        <end position="141"/>
    </location>
</feature>
<dbReference type="EMBL" id="JH930666">
    <property type="protein sequence ID" value="EKM48886.1"/>
    <property type="molecule type" value="Genomic_DNA"/>
</dbReference>
<keyword evidence="7 12" id="KW-0256">Endoplasmic reticulum</keyword>
<dbReference type="GO" id="GO:0005789">
    <property type="term" value="C:endoplasmic reticulum membrane"/>
    <property type="evidence" value="ECO:0007669"/>
    <property type="project" value="UniProtKB-SubCell"/>
</dbReference>
<feature type="transmembrane region" description="Helical" evidence="12">
    <location>
        <begin position="272"/>
        <end position="292"/>
    </location>
</feature>
<evidence type="ECO:0000256" key="9">
    <source>
        <dbReference type="ARBA" id="ARBA00023136"/>
    </source>
</evidence>
<dbReference type="STRING" id="650164.K5UHC8"/>
<feature type="transmembrane region" description="Helical" evidence="12">
    <location>
        <begin position="59"/>
        <end position="80"/>
    </location>
</feature>
<keyword evidence="4 12" id="KW-0328">Glycosyltransferase</keyword>
<keyword evidence="13" id="KW-0732">Signal</keyword>
<feature type="transmembrane region" description="Helical" evidence="12">
    <location>
        <begin position="180"/>
        <end position="207"/>
    </location>
</feature>
<feature type="transmembrane region" description="Helical" evidence="12">
    <location>
        <begin position="321"/>
        <end position="340"/>
    </location>
</feature>
<keyword evidence="5 14" id="KW-0808">Transferase</keyword>
<comment type="subcellular location">
    <subcellularLocation>
        <location evidence="1 12">Endoplasmic reticulum membrane</location>
        <topology evidence="1 12">Multi-pass membrane protein</topology>
    </subcellularLocation>
</comment>
<evidence type="ECO:0000256" key="5">
    <source>
        <dbReference type="ARBA" id="ARBA00022679"/>
    </source>
</evidence>
<keyword evidence="6 12" id="KW-0812">Transmembrane</keyword>
<gene>
    <name evidence="14" type="ORF">PHACADRAFT_214615</name>
</gene>
<evidence type="ECO:0000313" key="14">
    <source>
        <dbReference type="EMBL" id="EKM48886.1"/>
    </source>
</evidence>
<evidence type="ECO:0000256" key="6">
    <source>
        <dbReference type="ARBA" id="ARBA00022692"/>
    </source>
</evidence>
<dbReference type="OrthoDB" id="19039at2759"/>
<accession>K5UHC8</accession>
<name>K5UHC8_PHACS</name>
<evidence type="ECO:0000256" key="7">
    <source>
        <dbReference type="ARBA" id="ARBA00022824"/>
    </source>
</evidence>
<dbReference type="EC" id="2.4.1.-" evidence="12"/>
<protein>
    <recommendedName>
        <fullName evidence="12">Mannosyltransferase</fullName>
        <ecNumber evidence="12">2.4.1.-</ecNumber>
    </recommendedName>
</protein>
<dbReference type="AlphaFoldDB" id="K5UHC8"/>
<keyword evidence="15" id="KW-1185">Reference proteome</keyword>
<evidence type="ECO:0000256" key="13">
    <source>
        <dbReference type="SAM" id="SignalP"/>
    </source>
</evidence>
<dbReference type="PANTHER" id="PTHR22760">
    <property type="entry name" value="GLYCOSYLTRANSFERASE"/>
    <property type="match status" value="1"/>
</dbReference>
<dbReference type="GO" id="GO:0052917">
    <property type="term" value="F:dol-P-Man:Man(7)GlcNAc(2)-PP-Dol alpha-1,6-mannosyltransferase activity"/>
    <property type="evidence" value="ECO:0007669"/>
    <property type="project" value="UniProtKB-EC"/>
</dbReference>
<dbReference type="RefSeq" id="XP_007402563.1">
    <property type="nucleotide sequence ID" value="XM_007402501.1"/>
</dbReference>
<evidence type="ECO:0000256" key="3">
    <source>
        <dbReference type="ARBA" id="ARBA00007063"/>
    </source>
</evidence>
<proteinExistence type="inferred from homology"/>
<dbReference type="UniPathway" id="UPA00378"/>
<dbReference type="HOGENOM" id="CLU_008917_4_1_1"/>
<dbReference type="Pfam" id="PF03901">
    <property type="entry name" value="Glyco_transf_22"/>
    <property type="match status" value="1"/>
</dbReference>
<dbReference type="PANTHER" id="PTHR22760:SF1">
    <property type="entry name" value="DOL-P-MAN:MAN(7)GLCNAC(2)-PP-DOL ALPHA-1,6-MANNOSYLTRANSFERASE"/>
    <property type="match status" value="1"/>
</dbReference>
<comment type="similarity">
    <text evidence="3 12">Belongs to the glycosyltransferase 22 family.</text>
</comment>
<evidence type="ECO:0000256" key="12">
    <source>
        <dbReference type="RuleBase" id="RU363075"/>
    </source>
</evidence>
<organism evidence="14 15">
    <name type="scientific">Phanerochaete carnosa (strain HHB-10118-sp)</name>
    <name type="common">White-rot fungus</name>
    <name type="synonym">Peniophora carnosa</name>
    <dbReference type="NCBI Taxonomy" id="650164"/>
    <lineage>
        <taxon>Eukaryota</taxon>
        <taxon>Fungi</taxon>
        <taxon>Dikarya</taxon>
        <taxon>Basidiomycota</taxon>
        <taxon>Agaricomycotina</taxon>
        <taxon>Agaricomycetes</taxon>
        <taxon>Polyporales</taxon>
        <taxon>Phanerochaetaceae</taxon>
        <taxon>Phanerochaete</taxon>
    </lineage>
</organism>
<dbReference type="GO" id="GO:0006487">
    <property type="term" value="P:protein N-linked glycosylation"/>
    <property type="evidence" value="ECO:0007669"/>
    <property type="project" value="TreeGrafter"/>
</dbReference>
<evidence type="ECO:0000256" key="4">
    <source>
        <dbReference type="ARBA" id="ARBA00022676"/>
    </source>
</evidence>
<feature type="transmembrane region" description="Helical" evidence="12">
    <location>
        <begin position="299"/>
        <end position="315"/>
    </location>
</feature>
<keyword evidence="9 12" id="KW-0472">Membrane</keyword>
<dbReference type="FunCoup" id="K5UHC8">
    <property type="interactions" value="158"/>
</dbReference>
<comment type="function">
    <text evidence="10">Mannosyltransferase that operates in the biosynthetic pathway of dolichol-linked oligosaccharides, the glycan precursors employed in protein asparagine (N)-glycosylation. The assembly of dolichol-linked oligosaccharides begins on the cytosolic side of the endoplasmic reticulum membrane and finishes in its lumen. The sequential addition of sugars to dolichol pyrophosphate produces dolichol-linked oligosaccharides containing fourteen sugars, including two GlcNAcs, nine mannoses and three glucoses. Once assembled, the oligosaccharide is transferred from the lipid to nascent proteins by oligosaccharyltransferases. In the lumen of the endoplasmic reticulum, adds the eighth mannose residue in an alpha-1,6 linkage onto Man(7)GlcNAc(2)-PP-dolichol to produce Man(8)GlcNAc(2)-PP-dolichol.</text>
</comment>
<dbReference type="InterPro" id="IPR005599">
    <property type="entry name" value="GPI_mannosylTrfase"/>
</dbReference>
<evidence type="ECO:0000256" key="11">
    <source>
        <dbReference type="ARBA" id="ARBA00048899"/>
    </source>
</evidence>
<comment type="pathway">
    <text evidence="2">Protein modification; protein glycosylation.</text>
</comment>